<reference evidence="6 7" key="1">
    <citation type="submission" date="2017-08" db="EMBL/GenBank/DDBJ databases">
        <title>Harnessing the power of phylogenomics to disentangle the directionality and signatures of interkingdom host jumping in the parasitic fungal genus Tolypocladium.</title>
        <authorList>
            <person name="Quandt C.A."/>
            <person name="Patterson W."/>
            <person name="Spatafora J.W."/>
        </authorList>
    </citation>
    <scope>NUCLEOTIDE SEQUENCE [LARGE SCALE GENOMIC DNA]</scope>
    <source>
        <strain evidence="6 7">CBS 113982</strain>
    </source>
</reference>
<keyword evidence="4 5" id="KW-0472">Membrane</keyword>
<keyword evidence="6" id="KW-0762">Sugar transport</keyword>
<dbReference type="GO" id="GO:0005351">
    <property type="term" value="F:carbohydrate:proton symporter activity"/>
    <property type="evidence" value="ECO:0007669"/>
    <property type="project" value="TreeGrafter"/>
</dbReference>
<name>A0A2K3QDK4_9HYPO</name>
<sequence>MLKRVVLGMSIQAWSQLCGMNIMMYHIVYVMGGAEIGSPLLSASIQYIINFVFTLPAILFLDKWPSLVVGSCLMMALLFTPVNAAAFIHMFVAAHETKGYTLEEMDDVFDEGTRAWQARGPRGSRLEQLQRQIERGTAKMRAPAAGEVPVTRC</sequence>
<dbReference type="PANTHER" id="PTHR48022:SF35">
    <property type="entry name" value="MAJOR FACILITATOR SUPERFAMILY (MFS) PROFILE DOMAIN-CONTAINING PROTEIN"/>
    <property type="match status" value="1"/>
</dbReference>
<dbReference type="AlphaFoldDB" id="A0A2K3QDK4"/>
<proteinExistence type="predicted"/>
<evidence type="ECO:0000256" key="5">
    <source>
        <dbReference type="SAM" id="Phobius"/>
    </source>
</evidence>
<evidence type="ECO:0000256" key="1">
    <source>
        <dbReference type="ARBA" id="ARBA00004141"/>
    </source>
</evidence>
<keyword evidence="7" id="KW-1185">Reference proteome</keyword>
<organism evidence="6 7">
    <name type="scientific">Tolypocladium capitatum</name>
    <dbReference type="NCBI Taxonomy" id="45235"/>
    <lineage>
        <taxon>Eukaryota</taxon>
        <taxon>Fungi</taxon>
        <taxon>Dikarya</taxon>
        <taxon>Ascomycota</taxon>
        <taxon>Pezizomycotina</taxon>
        <taxon>Sordariomycetes</taxon>
        <taxon>Hypocreomycetidae</taxon>
        <taxon>Hypocreales</taxon>
        <taxon>Ophiocordycipitaceae</taxon>
        <taxon>Tolypocladium</taxon>
    </lineage>
</organism>
<keyword evidence="3 5" id="KW-1133">Transmembrane helix</keyword>
<feature type="transmembrane region" description="Helical" evidence="5">
    <location>
        <begin position="40"/>
        <end position="61"/>
    </location>
</feature>
<keyword evidence="2 5" id="KW-0812">Transmembrane</keyword>
<protein>
    <submittedName>
        <fullName evidence="6">High-affinity glucose transporter</fullName>
    </submittedName>
</protein>
<dbReference type="Pfam" id="PF00083">
    <property type="entry name" value="Sugar_tr"/>
    <property type="match status" value="1"/>
</dbReference>
<evidence type="ECO:0000256" key="2">
    <source>
        <dbReference type="ARBA" id="ARBA00022692"/>
    </source>
</evidence>
<gene>
    <name evidence="6" type="ORF">TCAP_04458</name>
</gene>
<keyword evidence="6" id="KW-0813">Transport</keyword>
<dbReference type="OrthoDB" id="4142200at2759"/>
<comment type="subcellular location">
    <subcellularLocation>
        <location evidence="1">Membrane</location>
        <topology evidence="1">Multi-pass membrane protein</topology>
    </subcellularLocation>
</comment>
<evidence type="ECO:0000256" key="3">
    <source>
        <dbReference type="ARBA" id="ARBA00022989"/>
    </source>
</evidence>
<feature type="transmembrane region" description="Helical" evidence="5">
    <location>
        <begin position="6"/>
        <end position="28"/>
    </location>
</feature>
<evidence type="ECO:0000256" key="4">
    <source>
        <dbReference type="ARBA" id="ARBA00023136"/>
    </source>
</evidence>
<evidence type="ECO:0000313" key="7">
    <source>
        <dbReference type="Proteomes" id="UP000236621"/>
    </source>
</evidence>
<feature type="transmembrane region" description="Helical" evidence="5">
    <location>
        <begin position="67"/>
        <end position="92"/>
    </location>
</feature>
<dbReference type="STRING" id="45235.A0A2K3QDK4"/>
<dbReference type="Proteomes" id="UP000236621">
    <property type="component" value="Unassembled WGS sequence"/>
</dbReference>
<evidence type="ECO:0000313" key="6">
    <source>
        <dbReference type="EMBL" id="PNY25602.1"/>
    </source>
</evidence>
<dbReference type="EMBL" id="NRSZ01000704">
    <property type="protein sequence ID" value="PNY25602.1"/>
    <property type="molecule type" value="Genomic_DNA"/>
</dbReference>
<dbReference type="PANTHER" id="PTHR48022">
    <property type="entry name" value="PLASTIDIC GLUCOSE TRANSPORTER 4"/>
    <property type="match status" value="1"/>
</dbReference>
<dbReference type="InterPro" id="IPR036259">
    <property type="entry name" value="MFS_trans_sf"/>
</dbReference>
<accession>A0A2K3QDK4</accession>
<comment type="caution">
    <text evidence="6">The sequence shown here is derived from an EMBL/GenBank/DDBJ whole genome shotgun (WGS) entry which is preliminary data.</text>
</comment>
<dbReference type="GO" id="GO:0016020">
    <property type="term" value="C:membrane"/>
    <property type="evidence" value="ECO:0007669"/>
    <property type="project" value="UniProtKB-SubCell"/>
</dbReference>
<dbReference type="InterPro" id="IPR005828">
    <property type="entry name" value="MFS_sugar_transport-like"/>
</dbReference>
<dbReference type="InterPro" id="IPR050360">
    <property type="entry name" value="MFS_Sugar_Transporters"/>
</dbReference>
<dbReference type="Gene3D" id="1.20.1250.20">
    <property type="entry name" value="MFS general substrate transporter like domains"/>
    <property type="match status" value="1"/>
</dbReference>